<evidence type="ECO:0000256" key="4">
    <source>
        <dbReference type="ARBA" id="ARBA00022833"/>
    </source>
</evidence>
<keyword evidence="3 9" id="KW-0479">Metal-binding</keyword>
<comment type="cofactor">
    <cofactor evidence="1 9">
        <name>Zn(2+)</name>
        <dbReference type="ChEBI" id="CHEBI:29105"/>
    </cofactor>
</comment>
<evidence type="ECO:0000313" key="13">
    <source>
        <dbReference type="Proteomes" id="UP001162162"/>
    </source>
</evidence>
<dbReference type="InterPro" id="IPR045306">
    <property type="entry name" value="SDH-like"/>
</dbReference>
<evidence type="ECO:0000256" key="8">
    <source>
        <dbReference type="ARBA" id="ARBA00032485"/>
    </source>
</evidence>
<dbReference type="InterPro" id="IPR011032">
    <property type="entry name" value="GroES-like_sf"/>
</dbReference>
<dbReference type="AlphaFoldDB" id="A0AAV8YFY1"/>
<dbReference type="InterPro" id="IPR013154">
    <property type="entry name" value="ADH-like_N"/>
</dbReference>
<evidence type="ECO:0000256" key="6">
    <source>
        <dbReference type="ARBA" id="ARBA00023027"/>
    </source>
</evidence>
<keyword evidence="13" id="KW-1185">Reference proteome</keyword>
<evidence type="ECO:0000256" key="5">
    <source>
        <dbReference type="ARBA" id="ARBA00023002"/>
    </source>
</evidence>
<dbReference type="GO" id="GO:0008270">
    <property type="term" value="F:zinc ion binding"/>
    <property type="evidence" value="ECO:0007669"/>
    <property type="project" value="InterPro"/>
</dbReference>
<protein>
    <recommendedName>
        <fullName evidence="7">Sorbitol dehydrogenase</fullName>
    </recommendedName>
    <alternativeName>
        <fullName evidence="8">Polyol dehydrogenase</fullName>
    </alternativeName>
</protein>
<gene>
    <name evidence="12" type="ORF">NQ318_003174</name>
</gene>
<feature type="domain" description="Alcohol dehydrogenase-like N-terminal" evidence="11">
    <location>
        <begin position="49"/>
        <end position="159"/>
    </location>
</feature>
<keyword evidence="5" id="KW-0560">Oxidoreductase</keyword>
<name>A0AAV8YFY1_9CUCU</name>
<evidence type="ECO:0000256" key="1">
    <source>
        <dbReference type="ARBA" id="ARBA00001947"/>
    </source>
</evidence>
<dbReference type="Proteomes" id="UP001162162">
    <property type="component" value="Unassembled WGS sequence"/>
</dbReference>
<proteinExistence type="inferred from homology"/>
<accession>A0AAV8YFY1</accession>
<evidence type="ECO:0000256" key="7">
    <source>
        <dbReference type="ARBA" id="ARBA00026132"/>
    </source>
</evidence>
<feature type="domain" description="Alcohol dehydrogenase-like C-terminal" evidence="10">
    <location>
        <begin position="198"/>
        <end position="328"/>
    </location>
</feature>
<reference evidence="12" key="1">
    <citation type="journal article" date="2023" name="Insect Mol. Biol.">
        <title>Genome sequencing provides insights into the evolution of gene families encoding plant cell wall-degrading enzymes in longhorned beetles.</title>
        <authorList>
            <person name="Shin N.R."/>
            <person name="Okamura Y."/>
            <person name="Kirsch R."/>
            <person name="Pauchet Y."/>
        </authorList>
    </citation>
    <scope>NUCLEOTIDE SEQUENCE</scope>
    <source>
        <strain evidence="12">AMC_N1</strain>
    </source>
</reference>
<dbReference type="GO" id="GO:0006062">
    <property type="term" value="P:sorbitol catabolic process"/>
    <property type="evidence" value="ECO:0007669"/>
    <property type="project" value="TreeGrafter"/>
</dbReference>
<evidence type="ECO:0000256" key="3">
    <source>
        <dbReference type="ARBA" id="ARBA00022723"/>
    </source>
</evidence>
<sequence length="375" mass="41987">MQLGKWTGSLKKYWHRYSPSINSSSRLIEPFRMQQKTPECIYIIFSLSEVLLQIEVVGICGSDVHYLVHGRIGPFVVNKPMIIGHEASGTVVKVGKKVKNLKPGDHVAIEPGVPCRFCWYCKTGDYHLCKDIFFCATPPDDGNLSRYYVHEADFCHLLPPNMDLEDGALMEPLSVGVHACKRGNVRVGAICLILGAGPIGLVTLLSAKAMGASKIIITDVHDIKLQMAKRLGADYTINIEHLSKKGIINKIRELLGEDPTISFDCCGMEQCVRVAVTVSHKDWRSCYPCRFRKIRDDPSLASALMREVDIRGVFRYNNDYPTAIEMVKTGKINVKPLITHHYTLEDTLKAFHTAMTQEGNPIKVLIHANPNWKAK</sequence>
<keyword evidence="6" id="KW-0520">NAD</keyword>
<evidence type="ECO:0000256" key="9">
    <source>
        <dbReference type="RuleBase" id="RU361277"/>
    </source>
</evidence>
<dbReference type="EMBL" id="JAPWTK010000104">
    <property type="protein sequence ID" value="KAJ8950185.1"/>
    <property type="molecule type" value="Genomic_DNA"/>
</dbReference>
<evidence type="ECO:0000259" key="10">
    <source>
        <dbReference type="Pfam" id="PF00107"/>
    </source>
</evidence>
<dbReference type="Gene3D" id="3.40.50.720">
    <property type="entry name" value="NAD(P)-binding Rossmann-like Domain"/>
    <property type="match status" value="1"/>
</dbReference>
<organism evidence="12 13">
    <name type="scientific">Aromia moschata</name>
    <dbReference type="NCBI Taxonomy" id="1265417"/>
    <lineage>
        <taxon>Eukaryota</taxon>
        <taxon>Metazoa</taxon>
        <taxon>Ecdysozoa</taxon>
        <taxon>Arthropoda</taxon>
        <taxon>Hexapoda</taxon>
        <taxon>Insecta</taxon>
        <taxon>Pterygota</taxon>
        <taxon>Neoptera</taxon>
        <taxon>Endopterygota</taxon>
        <taxon>Coleoptera</taxon>
        <taxon>Polyphaga</taxon>
        <taxon>Cucujiformia</taxon>
        <taxon>Chrysomeloidea</taxon>
        <taxon>Cerambycidae</taxon>
        <taxon>Cerambycinae</taxon>
        <taxon>Callichromatini</taxon>
        <taxon>Aromia</taxon>
    </lineage>
</organism>
<dbReference type="Pfam" id="PF00107">
    <property type="entry name" value="ADH_zinc_N"/>
    <property type="match status" value="1"/>
</dbReference>
<dbReference type="SUPFAM" id="SSF50129">
    <property type="entry name" value="GroES-like"/>
    <property type="match status" value="1"/>
</dbReference>
<comment type="caution">
    <text evidence="12">The sequence shown here is derived from an EMBL/GenBank/DDBJ whole genome shotgun (WGS) entry which is preliminary data.</text>
</comment>
<dbReference type="PANTHER" id="PTHR43161:SF9">
    <property type="entry name" value="SORBITOL DEHYDROGENASE"/>
    <property type="match status" value="1"/>
</dbReference>
<keyword evidence="4 9" id="KW-0862">Zinc</keyword>
<dbReference type="InterPro" id="IPR036291">
    <property type="entry name" value="NAD(P)-bd_dom_sf"/>
</dbReference>
<dbReference type="PANTHER" id="PTHR43161">
    <property type="entry name" value="SORBITOL DEHYDROGENASE"/>
    <property type="match status" value="1"/>
</dbReference>
<dbReference type="Pfam" id="PF08240">
    <property type="entry name" value="ADH_N"/>
    <property type="match status" value="1"/>
</dbReference>
<dbReference type="PROSITE" id="PS00059">
    <property type="entry name" value="ADH_ZINC"/>
    <property type="match status" value="1"/>
</dbReference>
<dbReference type="SUPFAM" id="SSF51735">
    <property type="entry name" value="NAD(P)-binding Rossmann-fold domains"/>
    <property type="match status" value="1"/>
</dbReference>
<dbReference type="CDD" id="cd05285">
    <property type="entry name" value="sorbitol_DH"/>
    <property type="match status" value="1"/>
</dbReference>
<dbReference type="FunFam" id="3.40.50.720:FF:000068">
    <property type="entry name" value="Sorbitol dehydrogenase"/>
    <property type="match status" value="1"/>
</dbReference>
<dbReference type="InterPro" id="IPR002328">
    <property type="entry name" value="ADH_Zn_CS"/>
</dbReference>
<dbReference type="InterPro" id="IPR013149">
    <property type="entry name" value="ADH-like_C"/>
</dbReference>
<dbReference type="Gene3D" id="3.90.180.10">
    <property type="entry name" value="Medium-chain alcohol dehydrogenases, catalytic domain"/>
    <property type="match status" value="1"/>
</dbReference>
<dbReference type="GO" id="GO:0003939">
    <property type="term" value="F:L-iditol 2-dehydrogenase (NAD+) activity"/>
    <property type="evidence" value="ECO:0007669"/>
    <property type="project" value="TreeGrafter"/>
</dbReference>
<evidence type="ECO:0000256" key="2">
    <source>
        <dbReference type="ARBA" id="ARBA00008072"/>
    </source>
</evidence>
<comment type="similarity">
    <text evidence="2 9">Belongs to the zinc-containing alcohol dehydrogenase family.</text>
</comment>
<evidence type="ECO:0000259" key="11">
    <source>
        <dbReference type="Pfam" id="PF08240"/>
    </source>
</evidence>
<evidence type="ECO:0000313" key="12">
    <source>
        <dbReference type="EMBL" id="KAJ8950185.1"/>
    </source>
</evidence>